<evidence type="ECO:0000256" key="1">
    <source>
        <dbReference type="SAM" id="SignalP"/>
    </source>
</evidence>
<reference evidence="2 3" key="1">
    <citation type="submission" date="2021-01" db="EMBL/GenBank/DDBJ databases">
        <title>WGS of actinomycetes isolated from Thailand.</title>
        <authorList>
            <person name="Thawai C."/>
        </authorList>
    </citation>
    <scope>NUCLEOTIDE SEQUENCE [LARGE SCALE GENOMIC DNA]</scope>
    <source>
        <strain evidence="2 3">CA1R205</strain>
    </source>
</reference>
<sequence>MIRRRIACLALLTAAVTATGMATASAAPGDTMNMCGSQLTPAGYVDTQWWNSWSCGSGTFDPNMKQIKQLTGYPVGTQVNACSSTLPPSGWTITNRYYSGACRYSAVPSFDPNSWTLRRTS</sequence>
<organism evidence="2 3">
    <name type="scientific">Streptomyces coffeae</name>
    <dbReference type="NCBI Taxonomy" id="621382"/>
    <lineage>
        <taxon>Bacteria</taxon>
        <taxon>Bacillati</taxon>
        <taxon>Actinomycetota</taxon>
        <taxon>Actinomycetes</taxon>
        <taxon>Kitasatosporales</taxon>
        <taxon>Streptomycetaceae</taxon>
        <taxon>Streptomyces</taxon>
    </lineage>
</organism>
<gene>
    <name evidence="2" type="ORF">JK363_00175</name>
</gene>
<evidence type="ECO:0000313" key="3">
    <source>
        <dbReference type="Proteomes" id="UP000634229"/>
    </source>
</evidence>
<dbReference type="Proteomes" id="UP000634229">
    <property type="component" value="Unassembled WGS sequence"/>
</dbReference>
<dbReference type="EMBL" id="JAERRF010000001">
    <property type="protein sequence ID" value="MBL1095113.1"/>
    <property type="molecule type" value="Genomic_DNA"/>
</dbReference>
<keyword evidence="1" id="KW-0732">Signal</keyword>
<dbReference type="RefSeq" id="WP_201870422.1">
    <property type="nucleotide sequence ID" value="NZ_JAERRF010000001.1"/>
</dbReference>
<feature type="chain" id="PRO_5047014580" description="Secreted protein" evidence="1">
    <location>
        <begin position="27"/>
        <end position="121"/>
    </location>
</feature>
<name>A0ABS1N530_9ACTN</name>
<protein>
    <recommendedName>
        <fullName evidence="4">Secreted protein</fullName>
    </recommendedName>
</protein>
<evidence type="ECO:0000313" key="2">
    <source>
        <dbReference type="EMBL" id="MBL1095113.1"/>
    </source>
</evidence>
<proteinExistence type="predicted"/>
<evidence type="ECO:0008006" key="4">
    <source>
        <dbReference type="Google" id="ProtNLM"/>
    </source>
</evidence>
<comment type="caution">
    <text evidence="2">The sequence shown here is derived from an EMBL/GenBank/DDBJ whole genome shotgun (WGS) entry which is preliminary data.</text>
</comment>
<keyword evidence="3" id="KW-1185">Reference proteome</keyword>
<accession>A0ABS1N530</accession>
<feature type="signal peptide" evidence="1">
    <location>
        <begin position="1"/>
        <end position="26"/>
    </location>
</feature>